<dbReference type="RefSeq" id="WP_103967378.1">
    <property type="nucleotide sequence ID" value="NZ_FNUX01000028.1"/>
</dbReference>
<accession>A0A1H5XJA4</accession>
<sequence>MIKELSFDDNDDDDGFYPVNGLDGEEDAVANSKIPSSHLAQIIDEFEADKDDFEDNEFEAVRKDFADRDDNEDDITLDSLGLR</sequence>
<dbReference type="AlphaFoldDB" id="A0A1H5XJA4"/>
<gene>
    <name evidence="2" type="ORF">SAMN05216334_12813</name>
</gene>
<dbReference type="Proteomes" id="UP000236753">
    <property type="component" value="Unassembled WGS sequence"/>
</dbReference>
<evidence type="ECO:0000313" key="3">
    <source>
        <dbReference type="Proteomes" id="UP000236753"/>
    </source>
</evidence>
<feature type="region of interest" description="Disordered" evidence="1">
    <location>
        <begin position="1"/>
        <end position="23"/>
    </location>
</feature>
<reference evidence="2 3" key="1">
    <citation type="submission" date="2016-10" db="EMBL/GenBank/DDBJ databases">
        <authorList>
            <person name="de Groot N.N."/>
        </authorList>
    </citation>
    <scope>NUCLEOTIDE SEQUENCE [LARGE SCALE GENOMIC DNA]</scope>
    <source>
        <strain evidence="2 3">Nm13</strain>
    </source>
</reference>
<organism evidence="2 3">
    <name type="scientific">Nitrosomonas ureae</name>
    <dbReference type="NCBI Taxonomy" id="44577"/>
    <lineage>
        <taxon>Bacteria</taxon>
        <taxon>Pseudomonadati</taxon>
        <taxon>Pseudomonadota</taxon>
        <taxon>Betaproteobacteria</taxon>
        <taxon>Nitrosomonadales</taxon>
        <taxon>Nitrosomonadaceae</taxon>
        <taxon>Nitrosomonas</taxon>
    </lineage>
</organism>
<name>A0A1H5XJA4_9PROT</name>
<proteinExistence type="predicted"/>
<evidence type="ECO:0000313" key="2">
    <source>
        <dbReference type="EMBL" id="SEG11545.1"/>
    </source>
</evidence>
<protein>
    <submittedName>
        <fullName evidence="2">Uncharacterized protein</fullName>
    </submittedName>
</protein>
<evidence type="ECO:0000256" key="1">
    <source>
        <dbReference type="SAM" id="MobiDB-lite"/>
    </source>
</evidence>
<dbReference type="EMBL" id="FNUX01000028">
    <property type="protein sequence ID" value="SEG11545.1"/>
    <property type="molecule type" value="Genomic_DNA"/>
</dbReference>